<keyword evidence="3" id="KW-1185">Reference proteome</keyword>
<accession>A0ABP4ARF7</accession>
<dbReference type="RefSeq" id="WP_343969280.1">
    <property type="nucleotide sequence ID" value="NZ_BAAAHK010000007.1"/>
</dbReference>
<comment type="caution">
    <text evidence="2">The sequence shown here is derived from an EMBL/GenBank/DDBJ whole genome shotgun (WGS) entry which is preliminary data.</text>
</comment>
<reference evidence="3" key="1">
    <citation type="journal article" date="2019" name="Int. J. Syst. Evol. Microbiol.">
        <title>The Global Catalogue of Microorganisms (GCM) 10K type strain sequencing project: providing services to taxonomists for standard genome sequencing and annotation.</title>
        <authorList>
            <consortium name="The Broad Institute Genomics Platform"/>
            <consortium name="The Broad Institute Genome Sequencing Center for Infectious Disease"/>
            <person name="Wu L."/>
            <person name="Ma J."/>
        </authorList>
    </citation>
    <scope>NUCLEOTIDE SEQUENCE [LARGE SCALE GENOMIC DNA]</scope>
    <source>
        <strain evidence="3">JCM 10977</strain>
    </source>
</reference>
<evidence type="ECO:0000256" key="1">
    <source>
        <dbReference type="SAM" id="SignalP"/>
    </source>
</evidence>
<protein>
    <recommendedName>
        <fullName evidence="4">Sugar lactone lactonase YvrE</fullName>
    </recommendedName>
</protein>
<keyword evidence="1" id="KW-0732">Signal</keyword>
<feature type="signal peptide" evidence="1">
    <location>
        <begin position="1"/>
        <end position="31"/>
    </location>
</feature>
<dbReference type="InterPro" id="IPR011042">
    <property type="entry name" value="6-blade_b-propeller_TolB-like"/>
</dbReference>
<dbReference type="SUPFAM" id="SSF63829">
    <property type="entry name" value="Calcium-dependent phosphotriesterase"/>
    <property type="match status" value="1"/>
</dbReference>
<dbReference type="Pfam" id="PF20067">
    <property type="entry name" value="SSL_N"/>
    <property type="match status" value="1"/>
</dbReference>
<evidence type="ECO:0000313" key="3">
    <source>
        <dbReference type="Proteomes" id="UP001500542"/>
    </source>
</evidence>
<name>A0ABP4ARF7_9ACTN</name>
<organism evidence="2 3">
    <name type="scientific">Kribbella koreensis</name>
    <dbReference type="NCBI Taxonomy" id="57909"/>
    <lineage>
        <taxon>Bacteria</taxon>
        <taxon>Bacillati</taxon>
        <taxon>Actinomycetota</taxon>
        <taxon>Actinomycetes</taxon>
        <taxon>Propionibacteriales</taxon>
        <taxon>Kribbellaceae</taxon>
        <taxon>Kribbella</taxon>
    </lineage>
</organism>
<feature type="chain" id="PRO_5045041814" description="Sugar lactone lactonase YvrE" evidence="1">
    <location>
        <begin position="32"/>
        <end position="360"/>
    </location>
</feature>
<dbReference type="Gene3D" id="2.120.10.30">
    <property type="entry name" value="TolB, C-terminal domain"/>
    <property type="match status" value="1"/>
</dbReference>
<evidence type="ECO:0008006" key="4">
    <source>
        <dbReference type="Google" id="ProtNLM"/>
    </source>
</evidence>
<dbReference type="Proteomes" id="UP001500542">
    <property type="component" value="Unassembled WGS sequence"/>
</dbReference>
<dbReference type="EMBL" id="BAAAHK010000007">
    <property type="protein sequence ID" value="GAA0940096.1"/>
    <property type="molecule type" value="Genomic_DNA"/>
</dbReference>
<gene>
    <name evidence="2" type="ORF">GCM10009554_30500</name>
</gene>
<proteinExistence type="predicted"/>
<evidence type="ECO:0000313" key="2">
    <source>
        <dbReference type="EMBL" id="GAA0940096.1"/>
    </source>
</evidence>
<sequence>MSRPHPRHLGRALATTLGLPLLILGSLTASAVTGTPAATTAVKQQTSSTFLDDGLCDHIHFGVNPANAVAEAAASRAAATYPKRIDLPAGFQPEGIAIDHTGTAYFGSRLDGDIYAAGLRTGEGTVIVQGPGTPSLGMKLDQRGRLFVAGGTGGNGRVIDTQSGTVLAGYAFTTSANTFVNDVILGKDAAWFTDSRQQAIYKVPLGRNGKLPSQAAVQTIPLSGDYVHDPVNLNANGISLTPDGRNLIIVQSATGFLFRVDPRTGVTRRIDLGTTVLTAGDGLLRSNHTLYVAQNRLNKIAVLDLDSSGSKGRLVGEITSADFDVPTTMAFYGSRIYLPNARFSTPPTPTTEYWATAVQR</sequence>